<evidence type="ECO:0000313" key="3">
    <source>
        <dbReference type="EMBL" id="GFS12444.1"/>
    </source>
</evidence>
<evidence type="ECO:0000256" key="2">
    <source>
        <dbReference type="SAM" id="SignalP"/>
    </source>
</evidence>
<dbReference type="PROSITE" id="PS51257">
    <property type="entry name" value="PROKAR_LIPOPROTEIN"/>
    <property type="match status" value="1"/>
</dbReference>
<dbReference type="EMBL" id="BMAT01009707">
    <property type="protein sequence ID" value="GFS12444.1"/>
    <property type="molecule type" value="Genomic_DNA"/>
</dbReference>
<feature type="chain" id="PRO_5043708187" description="Secreted protein" evidence="2">
    <location>
        <begin position="22"/>
        <end position="74"/>
    </location>
</feature>
<gene>
    <name evidence="3" type="ORF">ElyMa_004860000</name>
</gene>
<feature type="signal peptide" evidence="2">
    <location>
        <begin position="1"/>
        <end position="21"/>
    </location>
</feature>
<evidence type="ECO:0000313" key="4">
    <source>
        <dbReference type="Proteomes" id="UP000762676"/>
    </source>
</evidence>
<protein>
    <recommendedName>
        <fullName evidence="5">Secreted protein</fullName>
    </recommendedName>
</protein>
<keyword evidence="4" id="KW-1185">Reference proteome</keyword>
<sequence length="74" mass="8204">MQTTRVHIWLAGLLTIAGCLSLSFSTQIATPTSALPCMSSRTRSGPTTHCVDNRNNTKNHAKSQDAFKQFNWRP</sequence>
<evidence type="ECO:0000256" key="1">
    <source>
        <dbReference type="SAM" id="MobiDB-lite"/>
    </source>
</evidence>
<keyword evidence="2" id="KW-0732">Signal</keyword>
<accession>A0AAV4IRT8</accession>
<comment type="caution">
    <text evidence="3">The sequence shown here is derived from an EMBL/GenBank/DDBJ whole genome shotgun (WGS) entry which is preliminary data.</text>
</comment>
<feature type="region of interest" description="Disordered" evidence="1">
    <location>
        <begin position="37"/>
        <end position="74"/>
    </location>
</feature>
<proteinExistence type="predicted"/>
<dbReference type="Proteomes" id="UP000762676">
    <property type="component" value="Unassembled WGS sequence"/>
</dbReference>
<evidence type="ECO:0008006" key="5">
    <source>
        <dbReference type="Google" id="ProtNLM"/>
    </source>
</evidence>
<organism evidence="3 4">
    <name type="scientific">Elysia marginata</name>
    <dbReference type="NCBI Taxonomy" id="1093978"/>
    <lineage>
        <taxon>Eukaryota</taxon>
        <taxon>Metazoa</taxon>
        <taxon>Spiralia</taxon>
        <taxon>Lophotrochozoa</taxon>
        <taxon>Mollusca</taxon>
        <taxon>Gastropoda</taxon>
        <taxon>Heterobranchia</taxon>
        <taxon>Euthyneura</taxon>
        <taxon>Panpulmonata</taxon>
        <taxon>Sacoglossa</taxon>
        <taxon>Placobranchoidea</taxon>
        <taxon>Plakobranchidae</taxon>
        <taxon>Elysia</taxon>
    </lineage>
</organism>
<reference evidence="3 4" key="1">
    <citation type="journal article" date="2021" name="Elife">
        <title>Chloroplast acquisition without the gene transfer in kleptoplastic sea slugs, Plakobranchus ocellatus.</title>
        <authorList>
            <person name="Maeda T."/>
            <person name="Takahashi S."/>
            <person name="Yoshida T."/>
            <person name="Shimamura S."/>
            <person name="Takaki Y."/>
            <person name="Nagai Y."/>
            <person name="Toyoda A."/>
            <person name="Suzuki Y."/>
            <person name="Arimoto A."/>
            <person name="Ishii H."/>
            <person name="Satoh N."/>
            <person name="Nishiyama T."/>
            <person name="Hasebe M."/>
            <person name="Maruyama T."/>
            <person name="Minagawa J."/>
            <person name="Obokata J."/>
            <person name="Shigenobu S."/>
        </authorList>
    </citation>
    <scope>NUCLEOTIDE SEQUENCE [LARGE SCALE GENOMIC DNA]</scope>
</reference>
<name>A0AAV4IRT8_9GAST</name>
<dbReference type="AlphaFoldDB" id="A0AAV4IRT8"/>
<feature type="compositionally biased region" description="Polar residues" evidence="1">
    <location>
        <begin position="37"/>
        <end position="47"/>
    </location>
</feature>